<keyword evidence="1" id="KW-0812">Transmembrane</keyword>
<dbReference type="NCBIfam" id="TIGR00254">
    <property type="entry name" value="GGDEF"/>
    <property type="match status" value="1"/>
</dbReference>
<feature type="transmembrane region" description="Helical" evidence="1">
    <location>
        <begin position="76"/>
        <end position="95"/>
    </location>
</feature>
<dbReference type="InterPro" id="IPR029787">
    <property type="entry name" value="Nucleotide_cyclase"/>
</dbReference>
<keyword evidence="1" id="KW-0472">Membrane</keyword>
<evidence type="ECO:0000259" key="2">
    <source>
        <dbReference type="PROSITE" id="PS50887"/>
    </source>
</evidence>
<sequence>MEKKKETRNLIIMIVCIVVYLACVAIQGKMSADNARAVKAAGGAPQGNSAMAGVVGQIEVVATVVMTLFARKKGMIAAATLNGLNALYLLIQMVAMGRRNALPGFVVNVITIGIAAVIYFYTNKSEQMTEELKESYQEAIEKNRIIEEQEESMKYMAYYDKLTGMPNRQNFMERLEKQIKQSGDCVMIYIDLDDFRRINDNFGHAIGDDLLKQYAEKIKIYCGGNNFAAKIGGDEFGIILGSGMTNEAIYKYAAGISGIFSEPITMGGNVYTVAASYGAASFPENAMTADDLFRCAETAMFNAKESGKNQLCFYTRQG</sequence>
<evidence type="ECO:0000313" key="3">
    <source>
        <dbReference type="EMBL" id="EGC03694.1"/>
    </source>
</evidence>
<organism evidence="3 4">
    <name type="scientific">Ruminococcus albus 8</name>
    <dbReference type="NCBI Taxonomy" id="246199"/>
    <lineage>
        <taxon>Bacteria</taxon>
        <taxon>Bacillati</taxon>
        <taxon>Bacillota</taxon>
        <taxon>Clostridia</taxon>
        <taxon>Eubacteriales</taxon>
        <taxon>Oscillospiraceae</taxon>
        <taxon>Ruminococcus</taxon>
    </lineage>
</organism>
<accession>E9SAM8</accession>
<dbReference type="InterPro" id="IPR000160">
    <property type="entry name" value="GGDEF_dom"/>
</dbReference>
<dbReference type="CDD" id="cd01949">
    <property type="entry name" value="GGDEF"/>
    <property type="match status" value="1"/>
</dbReference>
<gene>
    <name evidence="3" type="ORF">CUS_7990</name>
</gene>
<dbReference type="PANTHER" id="PTHR46663:SF2">
    <property type="entry name" value="GGDEF DOMAIN-CONTAINING PROTEIN"/>
    <property type="match status" value="1"/>
</dbReference>
<feature type="transmembrane region" description="Helical" evidence="1">
    <location>
        <begin position="50"/>
        <end position="69"/>
    </location>
</feature>
<dbReference type="PANTHER" id="PTHR46663">
    <property type="entry name" value="DIGUANYLATE CYCLASE DGCT-RELATED"/>
    <property type="match status" value="1"/>
</dbReference>
<dbReference type="Pfam" id="PF00990">
    <property type="entry name" value="GGDEF"/>
    <property type="match status" value="1"/>
</dbReference>
<dbReference type="InterPro" id="IPR052163">
    <property type="entry name" value="DGC-Regulatory_Protein"/>
</dbReference>
<evidence type="ECO:0000256" key="1">
    <source>
        <dbReference type="SAM" id="Phobius"/>
    </source>
</evidence>
<evidence type="ECO:0000313" key="4">
    <source>
        <dbReference type="Proteomes" id="UP000004259"/>
    </source>
</evidence>
<comment type="caution">
    <text evidence="3">The sequence shown here is derived from an EMBL/GenBank/DDBJ whole genome shotgun (WGS) entry which is preliminary data.</text>
</comment>
<dbReference type="RefSeq" id="WP_002848553.1">
    <property type="nucleotide sequence ID" value="NZ_ADKM02000062.1"/>
</dbReference>
<name>E9SAM8_RUMAL</name>
<dbReference type="InterPro" id="IPR043128">
    <property type="entry name" value="Rev_trsase/Diguanyl_cyclase"/>
</dbReference>
<dbReference type="Proteomes" id="UP000004259">
    <property type="component" value="Unassembled WGS sequence"/>
</dbReference>
<dbReference type="Gene3D" id="3.30.70.270">
    <property type="match status" value="1"/>
</dbReference>
<dbReference type="SMART" id="SM00267">
    <property type="entry name" value="GGDEF"/>
    <property type="match status" value="1"/>
</dbReference>
<dbReference type="EMBL" id="ADKM02000062">
    <property type="protein sequence ID" value="EGC03694.1"/>
    <property type="molecule type" value="Genomic_DNA"/>
</dbReference>
<dbReference type="PROSITE" id="PS50887">
    <property type="entry name" value="GGDEF"/>
    <property type="match status" value="1"/>
</dbReference>
<dbReference type="eggNOG" id="COG2199">
    <property type="taxonomic scope" value="Bacteria"/>
</dbReference>
<feature type="domain" description="GGDEF" evidence="2">
    <location>
        <begin position="183"/>
        <end position="316"/>
    </location>
</feature>
<dbReference type="OrthoDB" id="9804955at2"/>
<dbReference type="SUPFAM" id="SSF55073">
    <property type="entry name" value="Nucleotide cyclase"/>
    <property type="match status" value="1"/>
</dbReference>
<feature type="transmembrane region" description="Helical" evidence="1">
    <location>
        <begin position="101"/>
        <end position="121"/>
    </location>
</feature>
<reference evidence="3 4" key="1">
    <citation type="submission" date="2011-02" db="EMBL/GenBank/DDBJ databases">
        <authorList>
            <person name="Nelson K.E."/>
            <person name="Sutton G."/>
            <person name="Torralba M."/>
            <person name="Durkin S."/>
            <person name="Harkins D."/>
            <person name="Montgomery R."/>
            <person name="Ziemer C."/>
            <person name="Klaassens E."/>
            <person name="Ocuiv P."/>
            <person name="Morrison M."/>
        </authorList>
    </citation>
    <scope>NUCLEOTIDE SEQUENCE [LARGE SCALE GENOMIC DNA]</scope>
    <source>
        <strain evidence="3 4">8</strain>
    </source>
</reference>
<feature type="transmembrane region" description="Helical" evidence="1">
    <location>
        <begin position="12"/>
        <end position="30"/>
    </location>
</feature>
<dbReference type="STRING" id="246199.CUS_7990"/>
<proteinExistence type="predicted"/>
<keyword evidence="1" id="KW-1133">Transmembrane helix</keyword>
<dbReference type="AlphaFoldDB" id="E9SAM8"/>
<protein>
    <submittedName>
        <fullName evidence="3">Diguanylate cyclase (GGDEF) domain protein</fullName>
    </submittedName>
</protein>
<keyword evidence="4" id="KW-1185">Reference proteome</keyword>